<reference evidence="3" key="2">
    <citation type="submission" date="2004-02" db="EMBL/GenBank/DDBJ databases">
        <authorList>
            <consortium name="Genoscope"/>
            <consortium name="Whitehead Institute Centre for Genome Research"/>
        </authorList>
    </citation>
    <scope>NUCLEOTIDE SEQUENCE</scope>
</reference>
<evidence type="ECO:0000313" key="3">
    <source>
        <dbReference type="EMBL" id="CAG14529.1"/>
    </source>
</evidence>
<name>Q4RAQ4_TETNG</name>
<protein>
    <submittedName>
        <fullName evidence="3">(spotted green pufferfish) hypothetical protein</fullName>
    </submittedName>
    <submittedName>
        <fullName evidence="4">Immunoglobulin (CD79A) binding protein 1</fullName>
    </submittedName>
</protein>
<sequence length="210" mass="23797">MAESKTHEHSKQPFNLVEEPLNLSVLLDRGWKIFEEVDNTNEALNSDAVQIKVKLGLSMLEEASRMVAQLNLFSRNEELEEIATADLKYMLLPALLGALTMKKINRDKRLEIIQTAQAYFVDFLKRCKDYNVSDFELPKSVDENREPDAESSLAAMGPSPVDLVSMAAQRRAKIERYRQKKELESKLTDVQRAVESGQADDEVTTTLLPP</sequence>
<reference evidence="4" key="3">
    <citation type="submission" date="2025-05" db="UniProtKB">
        <authorList>
            <consortium name="Ensembl"/>
        </authorList>
    </citation>
    <scope>IDENTIFICATION</scope>
</reference>
<dbReference type="Proteomes" id="UP000007303">
    <property type="component" value="Unassembled WGS sequence"/>
</dbReference>
<dbReference type="PANTHER" id="PTHR10933:SF9">
    <property type="entry name" value="IMMUNOGLOBULIN-BINDING PROTEIN 1"/>
    <property type="match status" value="1"/>
</dbReference>
<dbReference type="GO" id="GO:0005829">
    <property type="term" value="C:cytosol"/>
    <property type="evidence" value="ECO:0007669"/>
    <property type="project" value="TreeGrafter"/>
</dbReference>
<gene>
    <name evidence="3" type="ORF">GSTENG00037160001</name>
</gene>
<dbReference type="GO" id="GO:0035303">
    <property type="term" value="P:regulation of dephosphorylation"/>
    <property type="evidence" value="ECO:0007669"/>
    <property type="project" value="TreeGrafter"/>
</dbReference>
<dbReference type="KEGG" id="tng:GSTEN00037160G001"/>
<reference evidence="3 5" key="1">
    <citation type="journal article" date="2004" name="Nature">
        <title>Genome duplication in the teleost fish Tetraodon nigroviridis reveals the early vertebrate proto-karyotype.</title>
        <authorList>
            <person name="Jaillon O."/>
            <person name="Aury J.-M."/>
            <person name="Brunet F."/>
            <person name="Petit J.-L."/>
            <person name="Stange-Thomann N."/>
            <person name="Mauceli E."/>
            <person name="Bouneau L."/>
            <person name="Fischer C."/>
            <person name="Ozouf-Costaz C."/>
            <person name="Bernot A."/>
            <person name="Nicaud S."/>
            <person name="Jaffe D."/>
            <person name="Fisher S."/>
            <person name="Lutfalla G."/>
            <person name="Dossat C."/>
            <person name="Segurens B."/>
            <person name="Dasilva C."/>
            <person name="Salanoubat M."/>
            <person name="Levy M."/>
            <person name="Boudet N."/>
            <person name="Castellano S."/>
            <person name="Anthouard V."/>
            <person name="Jubin C."/>
            <person name="Castelli V."/>
            <person name="Katinka M."/>
            <person name="Vacherie B."/>
            <person name="Biemont C."/>
            <person name="Skalli Z."/>
            <person name="Cattolico L."/>
            <person name="Poulain J."/>
            <person name="De Berardinis V."/>
            <person name="Cruaud C."/>
            <person name="Duprat S."/>
            <person name="Brottier P."/>
            <person name="Coutanceau J.-P."/>
            <person name="Gouzy J."/>
            <person name="Parra G."/>
            <person name="Lardier G."/>
            <person name="Chapple C."/>
            <person name="McKernan K.J."/>
            <person name="McEwan P."/>
            <person name="Bosak S."/>
            <person name="Kellis M."/>
            <person name="Volff J.-N."/>
            <person name="Guigo R."/>
            <person name="Zody M.C."/>
            <person name="Mesirov J."/>
            <person name="Lindblad-Toh K."/>
            <person name="Birren B."/>
            <person name="Nusbaum C."/>
            <person name="Kahn D."/>
            <person name="Robinson-Rechavi M."/>
            <person name="Laudet V."/>
            <person name="Schachter V."/>
            <person name="Quetier F."/>
            <person name="Saurin W."/>
            <person name="Scarpelli C."/>
            <person name="Wincker P."/>
            <person name="Lander E.S."/>
            <person name="Weissenbach J."/>
            <person name="Roest Crollius H."/>
        </authorList>
    </citation>
    <scope>NUCLEOTIDE SEQUENCE [LARGE SCALE GENOMIC DNA]</scope>
</reference>
<evidence type="ECO:0000256" key="1">
    <source>
        <dbReference type="ARBA" id="ARBA00034730"/>
    </source>
</evidence>
<dbReference type="OrthoDB" id="10261753at2759"/>
<evidence type="ECO:0000256" key="2">
    <source>
        <dbReference type="SAM" id="MobiDB-lite"/>
    </source>
</evidence>
<feature type="region of interest" description="Disordered" evidence="2">
    <location>
        <begin position="189"/>
        <end position="210"/>
    </location>
</feature>
<proteinExistence type="inferred from homology"/>
<dbReference type="FunFam" id="1.25.40.540:FF:000003">
    <property type="entry name" value="Immunoglobulin (CD79A)-binding protein 1"/>
    <property type="match status" value="1"/>
</dbReference>
<dbReference type="STRING" id="99883.ENSTNIP00000022801"/>
<dbReference type="OMA" id="KTHEHSK"/>
<dbReference type="Ensembl" id="ENSTNIT00000023042.1">
    <property type="protein sequence ID" value="ENSTNIP00000022801.1"/>
    <property type="gene ID" value="ENSTNIG00000019570.1"/>
</dbReference>
<dbReference type="EMBL" id="CAAE01023106">
    <property type="protein sequence ID" value="CAG14529.1"/>
    <property type="molecule type" value="Genomic_DNA"/>
</dbReference>
<organism evidence="3">
    <name type="scientific">Tetraodon nigroviridis</name>
    <name type="common">Spotted green pufferfish</name>
    <name type="synonym">Chelonodon nigroviridis</name>
    <dbReference type="NCBI Taxonomy" id="99883"/>
    <lineage>
        <taxon>Eukaryota</taxon>
        <taxon>Metazoa</taxon>
        <taxon>Chordata</taxon>
        <taxon>Craniata</taxon>
        <taxon>Vertebrata</taxon>
        <taxon>Euteleostomi</taxon>
        <taxon>Actinopterygii</taxon>
        <taxon>Neopterygii</taxon>
        <taxon>Teleostei</taxon>
        <taxon>Neoteleostei</taxon>
        <taxon>Acanthomorphata</taxon>
        <taxon>Eupercaria</taxon>
        <taxon>Tetraodontiformes</taxon>
        <taxon>Tetradontoidea</taxon>
        <taxon>Tetraodontidae</taxon>
        <taxon>Tetraodon</taxon>
    </lineage>
</organism>
<dbReference type="AlphaFoldDB" id="Q4RAQ4"/>
<dbReference type="GeneTree" id="ENSGT00390000002414"/>
<dbReference type="GO" id="GO:0009966">
    <property type="term" value="P:regulation of signal transduction"/>
    <property type="evidence" value="ECO:0007669"/>
    <property type="project" value="InterPro"/>
</dbReference>
<dbReference type="GO" id="GO:0051721">
    <property type="term" value="F:protein phosphatase 2A binding"/>
    <property type="evidence" value="ECO:0007669"/>
    <property type="project" value="TreeGrafter"/>
</dbReference>
<dbReference type="Gene3D" id="1.25.40.540">
    <property type="entry name" value="TAP42-like family"/>
    <property type="match status" value="1"/>
</dbReference>
<dbReference type="InterPro" id="IPR038511">
    <property type="entry name" value="TAP42/TAP46-like_sf"/>
</dbReference>
<accession>Q4RAQ4</accession>
<dbReference type="HOGENOM" id="CLU_1217382_0_0_1"/>
<evidence type="ECO:0000313" key="4">
    <source>
        <dbReference type="Ensembl" id="ENSTNIP00000022801.1"/>
    </source>
</evidence>
<dbReference type="Pfam" id="PF04177">
    <property type="entry name" value="TAP42"/>
    <property type="match status" value="1"/>
</dbReference>
<keyword evidence="5" id="KW-1185">Reference proteome</keyword>
<dbReference type="InterPro" id="IPR007304">
    <property type="entry name" value="TAP46-like"/>
</dbReference>
<evidence type="ECO:0000313" key="5">
    <source>
        <dbReference type="Proteomes" id="UP000007303"/>
    </source>
</evidence>
<comment type="similarity">
    <text evidence="1">Belongs to the IGBP1/TAP42 family.</text>
</comment>
<dbReference type="PANTHER" id="PTHR10933">
    <property type="entry name" value="IMMUNOGLOBULIN-BINDING PROTEIN 1"/>
    <property type="match status" value="1"/>
</dbReference>